<dbReference type="GO" id="GO:0008519">
    <property type="term" value="F:ammonium channel activity"/>
    <property type="evidence" value="ECO:0007669"/>
    <property type="project" value="InterPro"/>
</dbReference>
<feature type="transmembrane region" description="Helical" evidence="5">
    <location>
        <begin position="77"/>
        <end position="97"/>
    </location>
</feature>
<proteinExistence type="predicted"/>
<protein>
    <submittedName>
        <fullName evidence="7">Ammonium transporter domain protein</fullName>
    </submittedName>
</protein>
<evidence type="ECO:0000313" key="7">
    <source>
        <dbReference type="EMBL" id="EMY05230.1"/>
    </source>
</evidence>
<evidence type="ECO:0000313" key="8">
    <source>
        <dbReference type="Proteomes" id="UP000012329"/>
    </source>
</evidence>
<dbReference type="Pfam" id="PF00909">
    <property type="entry name" value="Ammonium_transp"/>
    <property type="match status" value="1"/>
</dbReference>
<evidence type="ECO:0000256" key="4">
    <source>
        <dbReference type="ARBA" id="ARBA00023136"/>
    </source>
</evidence>
<dbReference type="Proteomes" id="UP000012329">
    <property type="component" value="Unassembled WGS sequence"/>
</dbReference>
<reference evidence="7 8" key="1">
    <citation type="submission" date="2013-02" db="EMBL/GenBank/DDBJ databases">
        <authorList>
            <person name="Harkins D.M."/>
            <person name="Durkin A.S."/>
            <person name="Brinkac L.M."/>
            <person name="Haft D.H."/>
            <person name="Selengut J.D."/>
            <person name="Sanka R."/>
            <person name="DePew J."/>
            <person name="Purushe J."/>
            <person name="Whelen A.C."/>
            <person name="Vinetz J.M."/>
            <person name="Sutton G.G."/>
            <person name="Nierman W.C."/>
            <person name="Fouts D.E."/>
        </authorList>
    </citation>
    <scope>NUCLEOTIDE SEQUENCE [LARGE SCALE GENOMIC DNA]</scope>
    <source>
        <strain evidence="7 8">2002000626</strain>
    </source>
</reference>
<keyword evidence="4 5" id="KW-0472">Membrane</keyword>
<feature type="domain" description="Ammonium transporter AmtB-like" evidence="6">
    <location>
        <begin position="37"/>
        <end position="116"/>
    </location>
</feature>
<comment type="subcellular location">
    <subcellularLocation>
        <location evidence="1">Membrane</location>
        <topology evidence="1">Multi-pass membrane protein</topology>
    </subcellularLocation>
</comment>
<keyword evidence="2 5" id="KW-0812">Transmembrane</keyword>
<evidence type="ECO:0000256" key="1">
    <source>
        <dbReference type="ARBA" id="ARBA00004141"/>
    </source>
</evidence>
<dbReference type="AlphaFoldDB" id="A0A829D804"/>
<evidence type="ECO:0000259" key="6">
    <source>
        <dbReference type="Pfam" id="PF00909"/>
    </source>
</evidence>
<dbReference type="PANTHER" id="PTHR11730">
    <property type="entry name" value="AMMONIUM TRANSPORTER"/>
    <property type="match status" value="1"/>
</dbReference>
<comment type="caution">
    <text evidence="7">The sequence shown here is derived from an EMBL/GenBank/DDBJ whole genome shotgun (WGS) entry which is preliminary data.</text>
</comment>
<feature type="transmembrane region" description="Helical" evidence="5">
    <location>
        <begin position="37"/>
        <end position="56"/>
    </location>
</feature>
<dbReference type="InterPro" id="IPR024041">
    <property type="entry name" value="NH4_transpt_AmtB-like_dom"/>
</dbReference>
<dbReference type="InterPro" id="IPR029020">
    <property type="entry name" value="Ammonium/urea_transptr"/>
</dbReference>
<evidence type="ECO:0000256" key="2">
    <source>
        <dbReference type="ARBA" id="ARBA00022692"/>
    </source>
</evidence>
<gene>
    <name evidence="7" type="ORF">LEP1GSC029_0474</name>
</gene>
<accession>A0A829D804</accession>
<dbReference type="GO" id="GO:0016020">
    <property type="term" value="C:membrane"/>
    <property type="evidence" value="ECO:0007669"/>
    <property type="project" value="UniProtKB-SubCell"/>
</dbReference>
<keyword evidence="3 5" id="KW-1133">Transmembrane helix</keyword>
<sequence>MKNRIANRIVLILFLGINLPLFSESPALELSKTVDPIWLILCAALVFFMQAGFLMLETGLSRLKNTINVAVKNLMDYIVGTIAFFSVGFALMFGLSYEGWIGTNHFFLTGLKTGKDFSFFYSKSRLWERRRQLFQERLLNVLNFLHI</sequence>
<organism evidence="7 8">
    <name type="scientific">Leptospira interrogans str. 2002000626</name>
    <dbReference type="NCBI Taxonomy" id="996803"/>
    <lineage>
        <taxon>Bacteria</taxon>
        <taxon>Pseudomonadati</taxon>
        <taxon>Spirochaetota</taxon>
        <taxon>Spirochaetia</taxon>
        <taxon>Leptospirales</taxon>
        <taxon>Leptospiraceae</taxon>
        <taxon>Leptospira</taxon>
    </lineage>
</organism>
<dbReference type="GO" id="GO:0097272">
    <property type="term" value="P:ammonium homeostasis"/>
    <property type="evidence" value="ECO:0007669"/>
    <property type="project" value="TreeGrafter"/>
</dbReference>
<name>A0A829D804_LEPIR</name>
<dbReference type="Gene3D" id="1.10.3430.10">
    <property type="entry name" value="Ammonium transporter AmtB like domains"/>
    <property type="match status" value="1"/>
</dbReference>
<dbReference type="PANTHER" id="PTHR11730:SF89">
    <property type="entry name" value="AMMONIUM TRANSPORTER SLL0108-RELATED"/>
    <property type="match status" value="1"/>
</dbReference>
<evidence type="ECO:0000256" key="5">
    <source>
        <dbReference type="SAM" id="Phobius"/>
    </source>
</evidence>
<dbReference type="SUPFAM" id="SSF111352">
    <property type="entry name" value="Ammonium transporter"/>
    <property type="match status" value="1"/>
</dbReference>
<dbReference type="EMBL" id="AFJL02000091">
    <property type="protein sequence ID" value="EMY05230.1"/>
    <property type="molecule type" value="Genomic_DNA"/>
</dbReference>
<evidence type="ECO:0000256" key="3">
    <source>
        <dbReference type="ARBA" id="ARBA00022989"/>
    </source>
</evidence>